<dbReference type="EMBL" id="BAAAZO010000002">
    <property type="protein sequence ID" value="GAA3602400.1"/>
    <property type="molecule type" value="Genomic_DNA"/>
</dbReference>
<evidence type="ECO:0000313" key="1">
    <source>
        <dbReference type="EMBL" id="GAA3602400.1"/>
    </source>
</evidence>
<accession>A0ABP6ZBE0</accession>
<proteinExistence type="predicted"/>
<name>A0ABP6ZBE0_9ACTN</name>
<comment type="caution">
    <text evidence="1">The sequence shown here is derived from an EMBL/GenBank/DDBJ whole genome shotgun (WGS) entry which is preliminary data.</text>
</comment>
<protein>
    <submittedName>
        <fullName evidence="1">Uncharacterized protein</fullName>
    </submittedName>
</protein>
<dbReference type="Proteomes" id="UP001501074">
    <property type="component" value="Unassembled WGS sequence"/>
</dbReference>
<reference evidence="2" key="1">
    <citation type="journal article" date="2019" name="Int. J. Syst. Evol. Microbiol.">
        <title>The Global Catalogue of Microorganisms (GCM) 10K type strain sequencing project: providing services to taxonomists for standard genome sequencing and annotation.</title>
        <authorList>
            <consortium name="The Broad Institute Genomics Platform"/>
            <consortium name="The Broad Institute Genome Sequencing Center for Infectious Disease"/>
            <person name="Wu L."/>
            <person name="Ma J."/>
        </authorList>
    </citation>
    <scope>NUCLEOTIDE SEQUENCE [LARGE SCALE GENOMIC DNA]</scope>
    <source>
        <strain evidence="2">JCM 16902</strain>
    </source>
</reference>
<keyword evidence="2" id="KW-1185">Reference proteome</keyword>
<evidence type="ECO:0000313" key="2">
    <source>
        <dbReference type="Proteomes" id="UP001501074"/>
    </source>
</evidence>
<gene>
    <name evidence="1" type="ORF">GCM10022223_17730</name>
</gene>
<sequence length="116" mass="13415">MFGRVIFRRCTESRFTGGVVDWNTEEVGKLVSHLRRQGIPVHQASVTQENCLAVQFEPHLAQAEILEGLLLSWPGIVAVERVEARVMYAYGSGNVQAIRRFRDGRRTSPSWWRWFR</sequence>
<organism evidence="1 2">
    <name type="scientific">Kineosporia mesophila</name>
    <dbReference type="NCBI Taxonomy" id="566012"/>
    <lineage>
        <taxon>Bacteria</taxon>
        <taxon>Bacillati</taxon>
        <taxon>Actinomycetota</taxon>
        <taxon>Actinomycetes</taxon>
        <taxon>Kineosporiales</taxon>
        <taxon>Kineosporiaceae</taxon>
        <taxon>Kineosporia</taxon>
    </lineage>
</organism>